<gene>
    <name evidence="3" type="ORF">QE152_g6385</name>
</gene>
<proteinExistence type="predicted"/>
<sequence>MMVFKYRRRRRVVVPIGNLTVFATISAVAIAVLFKLIEWPTSSRPSDSIPPPQSLDDEHPPGHPIPYHLLRVLMMTFFYYQTSTAASLTQSRMQFVNTIWNATH</sequence>
<keyword evidence="2" id="KW-0812">Transmembrane</keyword>
<dbReference type="Proteomes" id="UP001458880">
    <property type="component" value="Unassembled WGS sequence"/>
</dbReference>
<name>A0AAW1MIY2_POPJA</name>
<organism evidence="3 4">
    <name type="scientific">Popillia japonica</name>
    <name type="common">Japanese beetle</name>
    <dbReference type="NCBI Taxonomy" id="7064"/>
    <lineage>
        <taxon>Eukaryota</taxon>
        <taxon>Metazoa</taxon>
        <taxon>Ecdysozoa</taxon>
        <taxon>Arthropoda</taxon>
        <taxon>Hexapoda</taxon>
        <taxon>Insecta</taxon>
        <taxon>Pterygota</taxon>
        <taxon>Neoptera</taxon>
        <taxon>Endopterygota</taxon>
        <taxon>Coleoptera</taxon>
        <taxon>Polyphaga</taxon>
        <taxon>Scarabaeiformia</taxon>
        <taxon>Scarabaeidae</taxon>
        <taxon>Rutelinae</taxon>
        <taxon>Popillia</taxon>
    </lineage>
</organism>
<feature type="region of interest" description="Disordered" evidence="1">
    <location>
        <begin position="41"/>
        <end position="62"/>
    </location>
</feature>
<feature type="transmembrane region" description="Helical" evidence="2">
    <location>
        <begin position="65"/>
        <end position="82"/>
    </location>
</feature>
<accession>A0AAW1MIY2</accession>
<dbReference type="AlphaFoldDB" id="A0AAW1MIY2"/>
<keyword evidence="4" id="KW-1185">Reference proteome</keyword>
<evidence type="ECO:0000313" key="3">
    <source>
        <dbReference type="EMBL" id="KAK9746100.1"/>
    </source>
</evidence>
<keyword evidence="2" id="KW-0472">Membrane</keyword>
<reference evidence="3 4" key="1">
    <citation type="journal article" date="2024" name="BMC Genomics">
        <title>De novo assembly and annotation of Popillia japonica's genome with initial clues to its potential as an invasive pest.</title>
        <authorList>
            <person name="Cucini C."/>
            <person name="Boschi S."/>
            <person name="Funari R."/>
            <person name="Cardaioli E."/>
            <person name="Iannotti N."/>
            <person name="Marturano G."/>
            <person name="Paoli F."/>
            <person name="Bruttini M."/>
            <person name="Carapelli A."/>
            <person name="Frati F."/>
            <person name="Nardi F."/>
        </authorList>
    </citation>
    <scope>NUCLEOTIDE SEQUENCE [LARGE SCALE GENOMIC DNA]</scope>
    <source>
        <strain evidence="3">DMR45628</strain>
    </source>
</reference>
<dbReference type="EMBL" id="JASPKY010000042">
    <property type="protein sequence ID" value="KAK9746100.1"/>
    <property type="molecule type" value="Genomic_DNA"/>
</dbReference>
<keyword evidence="2" id="KW-1133">Transmembrane helix</keyword>
<evidence type="ECO:0000313" key="4">
    <source>
        <dbReference type="Proteomes" id="UP001458880"/>
    </source>
</evidence>
<feature type="transmembrane region" description="Helical" evidence="2">
    <location>
        <begin position="12"/>
        <end position="37"/>
    </location>
</feature>
<evidence type="ECO:0000256" key="1">
    <source>
        <dbReference type="SAM" id="MobiDB-lite"/>
    </source>
</evidence>
<comment type="caution">
    <text evidence="3">The sequence shown here is derived from an EMBL/GenBank/DDBJ whole genome shotgun (WGS) entry which is preliminary data.</text>
</comment>
<protein>
    <submittedName>
        <fullName evidence="3">Uncharacterized protein</fullName>
    </submittedName>
</protein>
<evidence type="ECO:0000256" key="2">
    <source>
        <dbReference type="SAM" id="Phobius"/>
    </source>
</evidence>